<dbReference type="AlphaFoldDB" id="A0AB94ILW2"/>
<name>A0AB94ILW2_9BACI</name>
<dbReference type="PANTHER" id="PTHR43708:SF4">
    <property type="entry name" value="OXIDOREDUCTASE YCEM-RELATED"/>
    <property type="match status" value="1"/>
</dbReference>
<dbReference type="RefSeq" id="WP_024029143.1">
    <property type="nucleotide sequence ID" value="NZ_ALAN01000082.1"/>
</dbReference>
<dbReference type="Pfam" id="PF21378">
    <property type="entry name" value="YceM-like_C"/>
    <property type="match status" value="1"/>
</dbReference>
<dbReference type="Pfam" id="PF01408">
    <property type="entry name" value="GFO_IDH_MocA"/>
    <property type="match status" value="1"/>
</dbReference>
<feature type="domain" description="YceM-like C-terminal" evidence="2">
    <location>
        <begin position="126"/>
        <end position="239"/>
    </location>
</feature>
<protein>
    <recommendedName>
        <fullName evidence="5">Oxidoreductase</fullName>
    </recommendedName>
</protein>
<accession>A0AB94ILW2</accession>
<sequence>MIKFGVIGLGDIAQKAYLPVYGSMKDVEFHFYTRNQEKLRCIGGQYRFDHLHSDFESLVESGIVGAFVHSATSSHEDIAQRLLNRGIHVFVDKPITDHFEGAKRLVELAEEKGLILMTGFNRRYAPSYGKLKEVANPNMVLVQKNRKGLPGEPRTFIFDDFIHVVDTLRYLFPHPIEELLVNGRMEGDTLYHVVIQFISKGATAVGIMNRDNGTNEEIAQVMGPMEKRTVSNVSQLMISKDMENIQVRGSDWESTLRKRGFEQMVANFIQAVQTNSLPMITAADALKTHEICEKIIAKLTENN</sequence>
<dbReference type="InterPro" id="IPR000683">
    <property type="entry name" value="Gfo/Idh/MocA-like_OxRdtase_N"/>
</dbReference>
<dbReference type="SUPFAM" id="SSF51735">
    <property type="entry name" value="NAD(P)-binding Rossmann-fold domains"/>
    <property type="match status" value="1"/>
</dbReference>
<reference evidence="3 4" key="1">
    <citation type="journal article" date="2014" name="Environ. Microbiol.">
        <title>The nitrate-ammonifying and nosZ-carrying bacterium Bacillus vireti is a potent source and sink for nitric and nitrous oxide under high nitrate conditions.</title>
        <authorList>
            <person name="Mania D."/>
            <person name="Heylen K."/>
            <person name="van Spanning R.J."/>
            <person name="Frostegard A."/>
        </authorList>
    </citation>
    <scope>NUCLEOTIDE SEQUENCE [LARGE SCALE GENOMIC DNA]</scope>
    <source>
        <strain evidence="3 4">LMG 21834</strain>
    </source>
</reference>
<evidence type="ECO:0008006" key="5">
    <source>
        <dbReference type="Google" id="ProtNLM"/>
    </source>
</evidence>
<organism evidence="3 4">
    <name type="scientific">Neobacillus vireti LMG 21834</name>
    <dbReference type="NCBI Taxonomy" id="1131730"/>
    <lineage>
        <taxon>Bacteria</taxon>
        <taxon>Bacillati</taxon>
        <taxon>Bacillota</taxon>
        <taxon>Bacilli</taxon>
        <taxon>Bacillales</taxon>
        <taxon>Bacillaceae</taxon>
        <taxon>Neobacillus</taxon>
    </lineage>
</organism>
<evidence type="ECO:0000313" key="4">
    <source>
        <dbReference type="Proteomes" id="UP000018877"/>
    </source>
</evidence>
<dbReference type="PANTHER" id="PTHR43708">
    <property type="entry name" value="CONSERVED EXPRESSED OXIDOREDUCTASE (EUROFUNG)"/>
    <property type="match status" value="1"/>
</dbReference>
<evidence type="ECO:0000313" key="3">
    <source>
        <dbReference type="EMBL" id="ETI68000.1"/>
    </source>
</evidence>
<dbReference type="EMBL" id="ALAN01000082">
    <property type="protein sequence ID" value="ETI68000.1"/>
    <property type="molecule type" value="Genomic_DNA"/>
</dbReference>
<dbReference type="Gene3D" id="3.30.360.10">
    <property type="entry name" value="Dihydrodipicolinate Reductase, domain 2"/>
    <property type="match status" value="1"/>
</dbReference>
<evidence type="ECO:0000259" key="1">
    <source>
        <dbReference type="Pfam" id="PF01408"/>
    </source>
</evidence>
<dbReference type="InterPro" id="IPR036291">
    <property type="entry name" value="NAD(P)-bd_dom_sf"/>
</dbReference>
<dbReference type="InterPro" id="IPR051317">
    <property type="entry name" value="Gfo/Idh/MocA_oxidoreduct"/>
</dbReference>
<dbReference type="InterPro" id="IPR048477">
    <property type="entry name" value="YceM-like_C"/>
</dbReference>
<gene>
    <name evidence="3" type="ORF">BAVI_14801</name>
</gene>
<dbReference type="Gene3D" id="3.40.50.720">
    <property type="entry name" value="NAD(P)-binding Rossmann-like Domain"/>
    <property type="match status" value="1"/>
</dbReference>
<dbReference type="Proteomes" id="UP000018877">
    <property type="component" value="Unassembled WGS sequence"/>
</dbReference>
<dbReference type="GO" id="GO:0000166">
    <property type="term" value="F:nucleotide binding"/>
    <property type="evidence" value="ECO:0007669"/>
    <property type="project" value="InterPro"/>
</dbReference>
<keyword evidence="4" id="KW-1185">Reference proteome</keyword>
<feature type="domain" description="Gfo/Idh/MocA-like oxidoreductase N-terminal" evidence="1">
    <location>
        <begin position="2"/>
        <end position="120"/>
    </location>
</feature>
<evidence type="ECO:0000259" key="2">
    <source>
        <dbReference type="Pfam" id="PF21378"/>
    </source>
</evidence>
<comment type="caution">
    <text evidence="3">The sequence shown here is derived from an EMBL/GenBank/DDBJ whole genome shotgun (WGS) entry which is preliminary data.</text>
</comment>
<dbReference type="SUPFAM" id="SSF55347">
    <property type="entry name" value="Glyceraldehyde-3-phosphate dehydrogenase-like, C-terminal domain"/>
    <property type="match status" value="1"/>
</dbReference>
<proteinExistence type="predicted"/>